<protein>
    <submittedName>
        <fullName evidence="2">RNA polymerase sigma factor, TIGR02999 family</fullName>
    </submittedName>
</protein>
<organism evidence="2 3">
    <name type="scientific">Terriglobus roseus</name>
    <dbReference type="NCBI Taxonomy" id="392734"/>
    <lineage>
        <taxon>Bacteria</taxon>
        <taxon>Pseudomonadati</taxon>
        <taxon>Acidobacteriota</taxon>
        <taxon>Terriglobia</taxon>
        <taxon>Terriglobales</taxon>
        <taxon>Acidobacteriaceae</taxon>
        <taxon>Terriglobus</taxon>
    </lineage>
</organism>
<reference evidence="2 3" key="1">
    <citation type="submission" date="2016-10" db="EMBL/GenBank/DDBJ databases">
        <authorList>
            <person name="de Groot N.N."/>
        </authorList>
    </citation>
    <scope>NUCLEOTIDE SEQUENCE [LARGE SCALE GENOMIC DNA]</scope>
    <source>
        <strain evidence="2 3">GAS232</strain>
    </source>
</reference>
<dbReference type="EMBL" id="LT629690">
    <property type="protein sequence ID" value="SDE82222.1"/>
    <property type="molecule type" value="Genomic_DNA"/>
</dbReference>
<evidence type="ECO:0000313" key="2">
    <source>
        <dbReference type="EMBL" id="SDE82222.1"/>
    </source>
</evidence>
<dbReference type="InterPro" id="IPR013324">
    <property type="entry name" value="RNA_pol_sigma_r3/r4-like"/>
</dbReference>
<keyword evidence="3" id="KW-1185">Reference proteome</keyword>
<dbReference type="InterPro" id="IPR053812">
    <property type="entry name" value="HTH_Sigma70_ECF-like"/>
</dbReference>
<evidence type="ECO:0000259" key="1">
    <source>
        <dbReference type="Pfam" id="PF07638"/>
    </source>
</evidence>
<dbReference type="InterPro" id="IPR014284">
    <property type="entry name" value="RNA_pol_sigma-70_dom"/>
</dbReference>
<gene>
    <name evidence="2" type="ORF">SAMN05444167_0529</name>
</gene>
<evidence type="ECO:0000313" key="3">
    <source>
        <dbReference type="Proteomes" id="UP000182427"/>
    </source>
</evidence>
<dbReference type="GO" id="GO:0006352">
    <property type="term" value="P:DNA-templated transcription initiation"/>
    <property type="evidence" value="ECO:0007669"/>
    <property type="project" value="InterPro"/>
</dbReference>
<dbReference type="InterPro" id="IPR036388">
    <property type="entry name" value="WH-like_DNA-bd_sf"/>
</dbReference>
<feature type="domain" description="RNA polymerase sigma-70 ECF-like HTH" evidence="1">
    <location>
        <begin position="34"/>
        <end position="205"/>
    </location>
</feature>
<dbReference type="InterPro" id="IPR011517">
    <property type="entry name" value="RNA_pol_sigma70_ECF-like"/>
</dbReference>
<dbReference type="Gene3D" id="1.10.10.10">
    <property type="entry name" value="Winged helix-like DNA-binding domain superfamily/Winged helix DNA-binding domain"/>
    <property type="match status" value="1"/>
</dbReference>
<sequence length="219" mass="24373">MRKGAFKTVMSLDNFSNDFSAEFEGTLIPSLSSATARELDEVFSLAYEELRRLARTLHRNEAHVSLTPTAIVNEAWIKLSRTPSVASVSPLHFKRIAARAMRQVLVDAARRRNAHLRGSEIQKVTFDEALYSKQLGALDTDREVLALDAALEELSRLEPRQAALVEARFFGGLEIAEITSLLGISEATALRDWRAAKAWLAVEVRRALAGDAVLSERQR</sequence>
<dbReference type="Proteomes" id="UP000182427">
    <property type="component" value="Chromosome I"/>
</dbReference>
<dbReference type="OrthoDB" id="128473at2"/>
<dbReference type="NCBIfam" id="TIGR02937">
    <property type="entry name" value="sigma70-ECF"/>
    <property type="match status" value="1"/>
</dbReference>
<dbReference type="NCBIfam" id="TIGR02999">
    <property type="entry name" value="Sig-70_X6"/>
    <property type="match status" value="1"/>
</dbReference>
<dbReference type="Pfam" id="PF07638">
    <property type="entry name" value="Sigma70_ECF"/>
    <property type="match status" value="1"/>
</dbReference>
<dbReference type="SUPFAM" id="SSF88659">
    <property type="entry name" value="Sigma3 and sigma4 domains of RNA polymerase sigma factors"/>
    <property type="match status" value="1"/>
</dbReference>
<name>A0A1G7G244_9BACT</name>
<dbReference type="AlphaFoldDB" id="A0A1G7G244"/>
<accession>A0A1G7G244</accession>
<dbReference type="GO" id="GO:0003700">
    <property type="term" value="F:DNA-binding transcription factor activity"/>
    <property type="evidence" value="ECO:0007669"/>
    <property type="project" value="InterPro"/>
</dbReference>
<proteinExistence type="predicted"/>